<gene>
    <name evidence="3" type="ORF">P1J78_16020</name>
</gene>
<dbReference type="Proteomes" id="UP001220964">
    <property type="component" value="Unassembled WGS sequence"/>
</dbReference>
<evidence type="ECO:0000313" key="3">
    <source>
        <dbReference type="EMBL" id="MDF0602247.1"/>
    </source>
</evidence>
<reference evidence="3" key="1">
    <citation type="submission" date="2023-03" db="EMBL/GenBank/DDBJ databases">
        <title>Multiphase analysis and comparison of six strains from genera Psychromarinibacter, Lutimaribacter, and Maritimibacter, including a novel species: Psychromarinibacter sediminicola sp. nov.</title>
        <authorList>
            <person name="Wang Y.-H."/>
            <person name="Ye M.-Q."/>
            <person name="Du Z.-J."/>
        </authorList>
    </citation>
    <scope>NUCLEOTIDE SEQUENCE</scope>
    <source>
        <strain evidence="3">C21-152</strain>
    </source>
</reference>
<comment type="caution">
    <text evidence="3">The sequence shown here is derived from an EMBL/GenBank/DDBJ whole genome shotgun (WGS) entry which is preliminary data.</text>
</comment>
<protein>
    <submittedName>
        <fullName evidence="3">Uncharacterized protein</fullName>
    </submittedName>
</protein>
<proteinExistence type="predicted"/>
<sequence>MRRLGPGGLLLLALAAPAAAQEESRFGEAGTWDVLALREGAALAGCAARREIDGREVRMVFDGADWQLALAAAPPGTVTAFGIDDEALPVDAARAGGMTALSLTPAALEAVRNGQLATVTLDGEAVELPLNGTAAAALRVQDCVRLDGVAPDEADLYAVETLTAEETGPMGADCPARSDAASAPDGPPGTVTLVHALPGRDPLQIYWVDPYGRLLPVPEAFGPDRAEVTLDGYVGQSFVVKDLSGACHGAPIRATADGVRRQVR</sequence>
<evidence type="ECO:0000256" key="1">
    <source>
        <dbReference type="SAM" id="MobiDB-lite"/>
    </source>
</evidence>
<feature type="region of interest" description="Disordered" evidence="1">
    <location>
        <begin position="167"/>
        <end position="187"/>
    </location>
</feature>
<feature type="signal peptide" evidence="2">
    <location>
        <begin position="1"/>
        <end position="20"/>
    </location>
</feature>
<organism evidence="3 4">
    <name type="scientific">Psychromarinibacter sediminicola</name>
    <dbReference type="NCBI Taxonomy" id="3033385"/>
    <lineage>
        <taxon>Bacteria</taxon>
        <taxon>Pseudomonadati</taxon>
        <taxon>Pseudomonadota</taxon>
        <taxon>Alphaproteobacteria</taxon>
        <taxon>Rhodobacterales</taxon>
        <taxon>Paracoccaceae</taxon>
        <taxon>Psychromarinibacter</taxon>
    </lineage>
</organism>
<accession>A0AAE3NUD3</accession>
<evidence type="ECO:0000313" key="4">
    <source>
        <dbReference type="Proteomes" id="UP001220964"/>
    </source>
</evidence>
<dbReference type="AlphaFoldDB" id="A0AAE3NUD3"/>
<dbReference type="EMBL" id="JARGYC010000045">
    <property type="protein sequence ID" value="MDF0602247.1"/>
    <property type="molecule type" value="Genomic_DNA"/>
</dbReference>
<keyword evidence="2" id="KW-0732">Signal</keyword>
<dbReference type="RefSeq" id="WP_275568377.1">
    <property type="nucleotide sequence ID" value="NZ_JARGYC010000045.1"/>
</dbReference>
<feature type="chain" id="PRO_5042146461" evidence="2">
    <location>
        <begin position="21"/>
        <end position="264"/>
    </location>
</feature>
<keyword evidence="4" id="KW-1185">Reference proteome</keyword>
<name>A0AAE3NUD3_9RHOB</name>
<evidence type="ECO:0000256" key="2">
    <source>
        <dbReference type="SAM" id="SignalP"/>
    </source>
</evidence>